<dbReference type="Gene3D" id="3.10.450.50">
    <property type="match status" value="1"/>
</dbReference>
<dbReference type="InterPro" id="IPR037401">
    <property type="entry name" value="SnoaL-like"/>
</dbReference>
<accession>A0ABT0SKU0</accession>
<evidence type="ECO:0000313" key="2">
    <source>
        <dbReference type="EMBL" id="MCL7715595.1"/>
    </source>
</evidence>
<protein>
    <submittedName>
        <fullName evidence="2">Nuclear transport factor 2 family protein</fullName>
    </submittedName>
</protein>
<evidence type="ECO:0000259" key="1">
    <source>
        <dbReference type="Pfam" id="PF12680"/>
    </source>
</evidence>
<dbReference type="Proteomes" id="UP001431235">
    <property type="component" value="Unassembled WGS sequence"/>
</dbReference>
<feature type="domain" description="SnoaL-like" evidence="1">
    <location>
        <begin position="10"/>
        <end position="90"/>
    </location>
</feature>
<gene>
    <name evidence="2" type="ORF">K5L01_13190</name>
</gene>
<evidence type="ECO:0000313" key="3">
    <source>
        <dbReference type="Proteomes" id="UP001431235"/>
    </source>
</evidence>
<keyword evidence="3" id="KW-1185">Reference proteome</keyword>
<organism evidence="2 3">
    <name type="scientific">Stenotrophomonas mori</name>
    <dbReference type="NCBI Taxonomy" id="2871096"/>
    <lineage>
        <taxon>Bacteria</taxon>
        <taxon>Pseudomonadati</taxon>
        <taxon>Pseudomonadota</taxon>
        <taxon>Gammaproteobacteria</taxon>
        <taxon>Lysobacterales</taxon>
        <taxon>Lysobacteraceae</taxon>
        <taxon>Stenotrophomonas</taxon>
    </lineage>
</organism>
<dbReference type="RefSeq" id="WP_250065077.1">
    <property type="nucleotide sequence ID" value="NZ_JAIKTS010000005.1"/>
</dbReference>
<sequence>MQIDPSRFAAAWAAAWNGHDVDAVLAHFHDEAVFTSPFARQVLPDTGGVLRGKAAIRTYWSAGLARIPDLHFDIEAVYAGVDTLVIAYRNQKGVLVSEVLRFAGDRVIEGHGTYPLQADNPTGARSQR</sequence>
<comment type="caution">
    <text evidence="2">The sequence shown here is derived from an EMBL/GenBank/DDBJ whole genome shotgun (WGS) entry which is preliminary data.</text>
</comment>
<dbReference type="Pfam" id="PF12680">
    <property type="entry name" value="SnoaL_2"/>
    <property type="match status" value="1"/>
</dbReference>
<reference evidence="2 3" key="1">
    <citation type="submission" date="2021-08" db="EMBL/GenBank/DDBJ databases">
        <title>Novel members of of the genus Stenotrophomonas from differernt environment.</title>
        <authorList>
            <person name="Deng Y."/>
        </authorList>
    </citation>
    <scope>NUCLEOTIDE SEQUENCE [LARGE SCALE GENOMIC DNA]</scope>
    <source>
        <strain evidence="2 3">CPCC 101365</strain>
    </source>
</reference>
<proteinExistence type="predicted"/>
<name>A0ABT0SKU0_9GAMM</name>
<dbReference type="InterPro" id="IPR032710">
    <property type="entry name" value="NTF2-like_dom_sf"/>
</dbReference>
<dbReference type="SUPFAM" id="SSF54427">
    <property type="entry name" value="NTF2-like"/>
    <property type="match status" value="1"/>
</dbReference>
<dbReference type="EMBL" id="JAIKTS010000005">
    <property type="protein sequence ID" value="MCL7715595.1"/>
    <property type="molecule type" value="Genomic_DNA"/>
</dbReference>